<name>A0A0C3KVL6_9AGAM</name>
<dbReference type="Proteomes" id="UP000054248">
    <property type="component" value="Unassembled WGS sequence"/>
</dbReference>
<evidence type="ECO:0000313" key="2">
    <source>
        <dbReference type="Proteomes" id="UP000054248"/>
    </source>
</evidence>
<feature type="non-terminal residue" evidence="1">
    <location>
        <position position="190"/>
    </location>
</feature>
<dbReference type="EMBL" id="KN823040">
    <property type="protein sequence ID" value="KIO25528.1"/>
    <property type="molecule type" value="Genomic_DNA"/>
</dbReference>
<accession>A0A0C3KVL6</accession>
<reference evidence="1 2" key="1">
    <citation type="submission" date="2014-04" db="EMBL/GenBank/DDBJ databases">
        <authorList>
            <consortium name="DOE Joint Genome Institute"/>
            <person name="Kuo A."/>
            <person name="Girlanda M."/>
            <person name="Perotto S."/>
            <person name="Kohler A."/>
            <person name="Nagy L.G."/>
            <person name="Floudas D."/>
            <person name="Copeland A."/>
            <person name="Barry K.W."/>
            <person name="Cichocki N."/>
            <person name="Veneault-Fourrey C."/>
            <person name="LaButti K."/>
            <person name="Lindquist E.A."/>
            <person name="Lipzen A."/>
            <person name="Lundell T."/>
            <person name="Morin E."/>
            <person name="Murat C."/>
            <person name="Sun H."/>
            <person name="Tunlid A."/>
            <person name="Henrissat B."/>
            <person name="Grigoriev I.V."/>
            <person name="Hibbett D.S."/>
            <person name="Martin F."/>
            <person name="Nordberg H.P."/>
            <person name="Cantor M.N."/>
            <person name="Hua S.X."/>
        </authorList>
    </citation>
    <scope>NUCLEOTIDE SEQUENCE [LARGE SCALE GENOMIC DNA]</scope>
    <source>
        <strain evidence="1 2">MUT 4182</strain>
    </source>
</reference>
<dbReference type="AlphaFoldDB" id="A0A0C3KVL6"/>
<proteinExistence type="predicted"/>
<organism evidence="1 2">
    <name type="scientific">Tulasnella calospora MUT 4182</name>
    <dbReference type="NCBI Taxonomy" id="1051891"/>
    <lineage>
        <taxon>Eukaryota</taxon>
        <taxon>Fungi</taxon>
        <taxon>Dikarya</taxon>
        <taxon>Basidiomycota</taxon>
        <taxon>Agaricomycotina</taxon>
        <taxon>Agaricomycetes</taxon>
        <taxon>Cantharellales</taxon>
        <taxon>Tulasnellaceae</taxon>
        <taxon>Tulasnella</taxon>
    </lineage>
</organism>
<dbReference type="STRING" id="1051891.A0A0C3KVL6"/>
<evidence type="ECO:0000313" key="1">
    <source>
        <dbReference type="EMBL" id="KIO25528.1"/>
    </source>
</evidence>
<keyword evidence="2" id="KW-1185">Reference proteome</keyword>
<gene>
    <name evidence="1" type="ORF">M407DRAFT_244053</name>
</gene>
<dbReference type="HOGENOM" id="CLU_1431292_0_0_1"/>
<reference evidence="2" key="2">
    <citation type="submission" date="2015-01" db="EMBL/GenBank/DDBJ databases">
        <title>Evolutionary Origins and Diversification of the Mycorrhizal Mutualists.</title>
        <authorList>
            <consortium name="DOE Joint Genome Institute"/>
            <consortium name="Mycorrhizal Genomics Consortium"/>
            <person name="Kohler A."/>
            <person name="Kuo A."/>
            <person name="Nagy L.G."/>
            <person name="Floudas D."/>
            <person name="Copeland A."/>
            <person name="Barry K.W."/>
            <person name="Cichocki N."/>
            <person name="Veneault-Fourrey C."/>
            <person name="LaButti K."/>
            <person name="Lindquist E.A."/>
            <person name="Lipzen A."/>
            <person name="Lundell T."/>
            <person name="Morin E."/>
            <person name="Murat C."/>
            <person name="Riley R."/>
            <person name="Ohm R."/>
            <person name="Sun H."/>
            <person name="Tunlid A."/>
            <person name="Henrissat B."/>
            <person name="Grigoriev I.V."/>
            <person name="Hibbett D.S."/>
            <person name="Martin F."/>
        </authorList>
    </citation>
    <scope>NUCLEOTIDE SEQUENCE [LARGE SCALE GENOMIC DNA]</scope>
    <source>
        <strain evidence="2">MUT 4182</strain>
    </source>
</reference>
<sequence length="190" mass="21498">MEYAANDAHCGLAIYKKLQAKAEAAEIDLSTLRLNRLEEQQTSTTESTDAAQTDSRKEAEDAYADLVLASADAESQSATGSNPAQDAKPLAPPCPSKVEFFRYRAYRLWYERPELTLDEMCIRLRSADQPLARKTVIGYVVKTLEEDDEKTLPFSKDRLIKLVREEPDSWQWHFKWIVGLESASSSKVHI</sequence>
<protein>
    <submittedName>
        <fullName evidence="1">Uncharacterized protein</fullName>
    </submittedName>
</protein>
<dbReference type="OrthoDB" id="3237647at2759"/>